<accession>A0ABP8XC44</accession>
<feature type="compositionally biased region" description="Low complexity" evidence="1">
    <location>
        <begin position="225"/>
        <end position="234"/>
    </location>
</feature>
<sequence length="310" mass="31771">MAVGLFAGTLVGCGGDEKHEPDRTLSASPEESSKGLHGGTFNATLPSGASVRITLPAAPPPDQDVDALRQEAGIDRALYAHISIDNRKGDRPVSVSRLVLTAEDGAIYRLDALPKVVPDWAAREVEPGEWAIAGGGRVPRDKARDINRRVAETVNTYTGDVPAGGQGEEILVGDLSRIPATFASMELIPAIGDSEERAVRPSPDSDNDPAAPRPASPTDPDVPEPSDSPGAPADGPGGEESPRDGGAEPTTEPIPEDPPEPTGAPAPTDDPAPPGPEDPATPPPEAVVPGLPVQPSVPAQAAGGQHAMQP</sequence>
<feature type="region of interest" description="Disordered" evidence="1">
    <location>
        <begin position="13"/>
        <end position="41"/>
    </location>
</feature>
<dbReference type="Proteomes" id="UP001501446">
    <property type="component" value="Unassembled WGS sequence"/>
</dbReference>
<proteinExistence type="predicted"/>
<reference evidence="3" key="1">
    <citation type="journal article" date="2019" name="Int. J. Syst. Evol. Microbiol.">
        <title>The Global Catalogue of Microorganisms (GCM) 10K type strain sequencing project: providing services to taxonomists for standard genome sequencing and annotation.</title>
        <authorList>
            <consortium name="The Broad Institute Genomics Platform"/>
            <consortium name="The Broad Institute Genome Sequencing Center for Infectious Disease"/>
            <person name="Wu L."/>
            <person name="Ma J."/>
        </authorList>
    </citation>
    <scope>NUCLEOTIDE SEQUENCE [LARGE SCALE GENOMIC DNA]</scope>
    <source>
        <strain evidence="3">JCM 18958</strain>
    </source>
</reference>
<organism evidence="2 3">
    <name type="scientific">Kocuria gwangalliensis</name>
    <dbReference type="NCBI Taxonomy" id="501592"/>
    <lineage>
        <taxon>Bacteria</taxon>
        <taxon>Bacillati</taxon>
        <taxon>Actinomycetota</taxon>
        <taxon>Actinomycetes</taxon>
        <taxon>Micrococcales</taxon>
        <taxon>Micrococcaceae</taxon>
        <taxon>Kocuria</taxon>
    </lineage>
</organism>
<evidence type="ECO:0000313" key="2">
    <source>
        <dbReference type="EMBL" id="GAA4703179.1"/>
    </source>
</evidence>
<keyword evidence="3" id="KW-1185">Reference proteome</keyword>
<feature type="compositionally biased region" description="Low complexity" evidence="1">
    <location>
        <begin position="200"/>
        <end position="210"/>
    </location>
</feature>
<name>A0ABP8XC44_9MICC</name>
<feature type="region of interest" description="Disordered" evidence="1">
    <location>
        <begin position="192"/>
        <end position="310"/>
    </location>
</feature>
<dbReference type="EMBL" id="BAABLN010000034">
    <property type="protein sequence ID" value="GAA4703179.1"/>
    <property type="molecule type" value="Genomic_DNA"/>
</dbReference>
<comment type="caution">
    <text evidence="2">The sequence shown here is derived from an EMBL/GenBank/DDBJ whole genome shotgun (WGS) entry which is preliminary data.</text>
</comment>
<gene>
    <name evidence="2" type="ORF">GCM10025781_22350</name>
</gene>
<evidence type="ECO:0000313" key="3">
    <source>
        <dbReference type="Proteomes" id="UP001501446"/>
    </source>
</evidence>
<protein>
    <submittedName>
        <fullName evidence="2">Uncharacterized protein</fullName>
    </submittedName>
</protein>
<feature type="compositionally biased region" description="Pro residues" evidence="1">
    <location>
        <begin position="260"/>
        <end position="286"/>
    </location>
</feature>
<evidence type="ECO:0000256" key="1">
    <source>
        <dbReference type="SAM" id="MobiDB-lite"/>
    </source>
</evidence>